<dbReference type="RefSeq" id="WP_395812324.1">
    <property type="nucleotide sequence ID" value="NZ_CP043494.1"/>
</dbReference>
<evidence type="ECO:0000259" key="1">
    <source>
        <dbReference type="Pfam" id="PF24832"/>
    </source>
</evidence>
<keyword evidence="3" id="KW-1185">Reference proteome</keyword>
<name>A0ABY9X9E0_9BACT</name>
<dbReference type="InterPro" id="IPR056133">
    <property type="entry name" value="DUF7716"/>
</dbReference>
<proteinExistence type="predicted"/>
<evidence type="ECO:0000313" key="2">
    <source>
        <dbReference type="EMBL" id="WNG52018.1"/>
    </source>
</evidence>
<protein>
    <recommendedName>
        <fullName evidence="1">DUF7716 domain-containing protein</fullName>
    </recommendedName>
</protein>
<accession>A0ABY9X9E0</accession>
<evidence type="ECO:0000313" key="3">
    <source>
        <dbReference type="Proteomes" id="UP001611383"/>
    </source>
</evidence>
<dbReference type="EMBL" id="CP043494">
    <property type="protein sequence ID" value="WNG52018.1"/>
    <property type="molecule type" value="Genomic_DNA"/>
</dbReference>
<feature type="domain" description="DUF7716" evidence="1">
    <location>
        <begin position="7"/>
        <end position="103"/>
    </location>
</feature>
<gene>
    <name evidence="2" type="ORF">F0U60_53865</name>
</gene>
<dbReference type="Proteomes" id="UP001611383">
    <property type="component" value="Chromosome"/>
</dbReference>
<dbReference type="Pfam" id="PF24832">
    <property type="entry name" value="DUF7716"/>
    <property type="match status" value="1"/>
</dbReference>
<sequence>MDSQLALLGDVLQRIEEFHWQDFLFAETRPPWTAETRCAVLERDPYSDELPDEAKRLSLVPVLDIQVVQSVVRNAMLQRPDLQAADLVRALEFYFKRDAFIEF</sequence>
<organism evidence="2 3">
    <name type="scientific">Archangium minus</name>
    <dbReference type="NCBI Taxonomy" id="83450"/>
    <lineage>
        <taxon>Bacteria</taxon>
        <taxon>Pseudomonadati</taxon>
        <taxon>Myxococcota</taxon>
        <taxon>Myxococcia</taxon>
        <taxon>Myxococcales</taxon>
        <taxon>Cystobacterineae</taxon>
        <taxon>Archangiaceae</taxon>
        <taxon>Archangium</taxon>
    </lineage>
</organism>
<reference evidence="2 3" key="1">
    <citation type="submission" date="2019-08" db="EMBL/GenBank/DDBJ databases">
        <title>Archangium and Cystobacter genomes.</title>
        <authorList>
            <person name="Chen I.-C.K."/>
            <person name="Wielgoss S."/>
        </authorList>
    </citation>
    <scope>NUCLEOTIDE SEQUENCE [LARGE SCALE GENOMIC DNA]</scope>
    <source>
        <strain evidence="2 3">Cbm 6</strain>
    </source>
</reference>